<keyword evidence="6" id="KW-1185">Reference proteome</keyword>
<evidence type="ECO:0000256" key="2">
    <source>
        <dbReference type="ARBA" id="ARBA00023136"/>
    </source>
</evidence>
<dbReference type="InterPro" id="IPR050330">
    <property type="entry name" value="Bact_OuterMem_StrucFunc"/>
</dbReference>
<dbReference type="PRINTS" id="PR01021">
    <property type="entry name" value="OMPADOMAIN"/>
</dbReference>
<dbReference type="PROSITE" id="PS51123">
    <property type="entry name" value="OMPA_2"/>
    <property type="match status" value="1"/>
</dbReference>
<evidence type="ECO:0000256" key="1">
    <source>
        <dbReference type="ARBA" id="ARBA00004442"/>
    </source>
</evidence>
<dbReference type="KEGG" id="scyp:JYB88_04845"/>
<name>A0A975AL97_9GAMM</name>
<organism evidence="5 6">
    <name type="scientific">Shewanella cyperi</name>
    <dbReference type="NCBI Taxonomy" id="2814292"/>
    <lineage>
        <taxon>Bacteria</taxon>
        <taxon>Pseudomonadati</taxon>
        <taxon>Pseudomonadota</taxon>
        <taxon>Gammaproteobacteria</taxon>
        <taxon>Alteromonadales</taxon>
        <taxon>Shewanellaceae</taxon>
        <taxon>Shewanella</taxon>
    </lineage>
</organism>
<dbReference type="GO" id="GO:0005509">
    <property type="term" value="F:calcium ion binding"/>
    <property type="evidence" value="ECO:0007669"/>
    <property type="project" value="InterPro"/>
</dbReference>
<dbReference type="CDD" id="cd07185">
    <property type="entry name" value="OmpA_C-like"/>
    <property type="match status" value="1"/>
</dbReference>
<comment type="subcellular location">
    <subcellularLocation>
        <location evidence="1">Cell outer membrane</location>
    </subcellularLocation>
</comment>
<evidence type="ECO:0000313" key="6">
    <source>
        <dbReference type="Proteomes" id="UP000663281"/>
    </source>
</evidence>
<gene>
    <name evidence="5" type="ORF">JYB88_04845</name>
</gene>
<dbReference type="SUPFAM" id="SSF103647">
    <property type="entry name" value="TSP type-3 repeat"/>
    <property type="match status" value="1"/>
</dbReference>
<dbReference type="Proteomes" id="UP000663281">
    <property type="component" value="Chromosome"/>
</dbReference>
<dbReference type="RefSeq" id="WP_207325665.1">
    <property type="nucleotide sequence ID" value="NZ_CP071504.1"/>
</dbReference>
<dbReference type="SUPFAM" id="SSF103088">
    <property type="entry name" value="OmpA-like"/>
    <property type="match status" value="1"/>
</dbReference>
<feature type="domain" description="OmpA-like" evidence="4">
    <location>
        <begin position="80"/>
        <end position="192"/>
    </location>
</feature>
<dbReference type="Gene3D" id="3.30.1330.60">
    <property type="entry name" value="OmpA-like domain"/>
    <property type="match status" value="1"/>
</dbReference>
<dbReference type="InterPro" id="IPR006665">
    <property type="entry name" value="OmpA-like"/>
</dbReference>
<proteinExistence type="predicted"/>
<sequence length="192" mass="20892">MRESSIAVLLVVLLLVFHMQPAWGWNDEDGDGVPDLKDACPATELKAKVSANGCVVAPVAEVPDLCLMTTRDSLFPPQCEHTSAVTVYFDFAVAKLGYDQAWPLAKVADFIKRHGKAVYLVGHTDNIGSHEANQALSLARADHVRLLLEADFAVDPALLFIEGRGSNEPVEAGDSPLARKLNRRVEFLVDAE</sequence>
<evidence type="ECO:0000313" key="5">
    <source>
        <dbReference type="EMBL" id="QSX30975.1"/>
    </source>
</evidence>
<protein>
    <submittedName>
        <fullName evidence="5">OmpA family protein</fullName>
    </submittedName>
</protein>
<accession>A0A975AL97</accession>
<evidence type="ECO:0000259" key="4">
    <source>
        <dbReference type="PROSITE" id="PS51123"/>
    </source>
</evidence>
<dbReference type="EMBL" id="CP071504">
    <property type="protein sequence ID" value="QSX30975.1"/>
    <property type="molecule type" value="Genomic_DNA"/>
</dbReference>
<dbReference type="Pfam" id="PF00691">
    <property type="entry name" value="OmpA"/>
    <property type="match status" value="1"/>
</dbReference>
<dbReference type="PANTHER" id="PTHR30329">
    <property type="entry name" value="STATOR ELEMENT OF FLAGELLAR MOTOR COMPLEX"/>
    <property type="match status" value="1"/>
</dbReference>
<keyword evidence="2 3" id="KW-0472">Membrane</keyword>
<dbReference type="InterPro" id="IPR028974">
    <property type="entry name" value="TSP_type-3_rpt"/>
</dbReference>
<reference evidence="5 6" key="1">
    <citation type="submission" date="2021-03" db="EMBL/GenBank/DDBJ databases">
        <title>Novel species identification of genus Shewanella.</title>
        <authorList>
            <person name="Liu G."/>
            <person name="Zhang Q."/>
        </authorList>
    </citation>
    <scope>NUCLEOTIDE SEQUENCE [LARGE SCALE GENOMIC DNA]</scope>
    <source>
        <strain evidence="5 6">FJAT-53726</strain>
    </source>
</reference>
<dbReference type="InterPro" id="IPR006664">
    <property type="entry name" value="OMP_bac"/>
</dbReference>
<dbReference type="AlphaFoldDB" id="A0A975AL97"/>
<dbReference type="InterPro" id="IPR036737">
    <property type="entry name" value="OmpA-like_sf"/>
</dbReference>
<dbReference type="GO" id="GO:0009279">
    <property type="term" value="C:cell outer membrane"/>
    <property type="evidence" value="ECO:0007669"/>
    <property type="project" value="UniProtKB-SubCell"/>
</dbReference>
<dbReference type="PANTHER" id="PTHR30329:SF20">
    <property type="entry name" value="EXPORTED PROTEIN"/>
    <property type="match status" value="1"/>
</dbReference>
<evidence type="ECO:0000256" key="3">
    <source>
        <dbReference type="PROSITE-ProRule" id="PRU00473"/>
    </source>
</evidence>